<sequence length="80" mass="9063">MLLFSLTDGDSKGKYDKTKYNIDKSAFFGMIFNSSWVAPMRNDNIVRFPPRVYCIKALLQAKLGFSSTLFSQTAEKVGKK</sequence>
<comment type="caution">
    <text evidence="1">The sequence shown here is derived from an EMBL/GenBank/DDBJ whole genome shotgun (WGS) entry which is preliminary data.</text>
</comment>
<accession>A0A1G4ZA93</accession>
<proteinExistence type="predicted"/>
<dbReference type="EMBL" id="FMUI01000019">
    <property type="protein sequence ID" value="SCX62510.1"/>
    <property type="molecule type" value="Genomic_DNA"/>
</dbReference>
<dbReference type="RefSeq" id="WP_017459812.1">
    <property type="nucleotide sequence ID" value="NZ_FMUI01000019.1"/>
</dbReference>
<organism evidence="1 2">
    <name type="scientific">Kosakonia sacchari</name>
    <dbReference type="NCBI Taxonomy" id="1158459"/>
    <lineage>
        <taxon>Bacteria</taxon>
        <taxon>Pseudomonadati</taxon>
        <taxon>Pseudomonadota</taxon>
        <taxon>Gammaproteobacteria</taxon>
        <taxon>Enterobacterales</taxon>
        <taxon>Enterobacteriaceae</taxon>
        <taxon>Kosakonia</taxon>
    </lineage>
</organism>
<dbReference type="AlphaFoldDB" id="A0A1G4ZA93"/>
<reference evidence="1 2" key="1">
    <citation type="submission" date="2016-10" db="EMBL/GenBank/DDBJ databases">
        <authorList>
            <person name="Varghese N."/>
            <person name="Submissions S."/>
        </authorList>
    </citation>
    <scope>NUCLEOTIDE SEQUENCE [LARGE SCALE GENOMIC DNA]</scope>
    <source>
        <strain evidence="1 2">CGMCC 1.12102</strain>
    </source>
</reference>
<evidence type="ECO:0000313" key="2">
    <source>
        <dbReference type="Proteomes" id="UP000183569"/>
    </source>
</evidence>
<dbReference type="GeneID" id="23845227"/>
<name>A0A1G4ZA93_9ENTR</name>
<gene>
    <name evidence="1" type="ORF">SAMN02927897_04333</name>
</gene>
<dbReference type="Proteomes" id="UP000183569">
    <property type="component" value="Unassembled WGS sequence"/>
</dbReference>
<protein>
    <submittedName>
        <fullName evidence="1">Uncharacterized protein</fullName>
    </submittedName>
</protein>
<evidence type="ECO:0000313" key="1">
    <source>
        <dbReference type="EMBL" id="SCX62510.1"/>
    </source>
</evidence>